<dbReference type="SUPFAM" id="SSF52833">
    <property type="entry name" value="Thioredoxin-like"/>
    <property type="match status" value="1"/>
</dbReference>
<gene>
    <name evidence="3" type="ORF">EK403_14115</name>
</gene>
<keyword evidence="4" id="KW-1185">Reference proteome</keyword>
<dbReference type="GO" id="GO:0016740">
    <property type="term" value="F:transferase activity"/>
    <property type="evidence" value="ECO:0007669"/>
    <property type="project" value="UniProtKB-KW"/>
</dbReference>
<sequence>MTLKFYGHVFSSYTQKAFIAFYEKNVPFELRHLSPDNPDVAQEWLGLWPIARFPVLVADGETVVEATSIIEWLDIERPQAPRLIPEDRRLALDVRTRDRIFDNYVMTPMQTIVFDRLRPEGDKDPFGVAKAHELLDRSYAWLDGEMASREWAAGDDFTLADCAAAPSLFYADWVHPLDGRPNLIAYYERLRRRPSFARCVEDARPARELFPGGAPKDRFEG</sequence>
<dbReference type="SFLD" id="SFLDG00358">
    <property type="entry name" value="Main_(cytGST)"/>
    <property type="match status" value="1"/>
</dbReference>
<reference evidence="3 4" key="1">
    <citation type="submission" date="2018-12" db="EMBL/GenBank/DDBJ databases">
        <title>bacterium Hansschlegelia zhihuaiae S113.</title>
        <authorList>
            <person name="He J."/>
        </authorList>
    </citation>
    <scope>NUCLEOTIDE SEQUENCE [LARGE SCALE GENOMIC DNA]</scope>
    <source>
        <strain evidence="3 4">S 113</strain>
    </source>
</reference>
<dbReference type="PROSITE" id="PS50405">
    <property type="entry name" value="GST_CTER"/>
    <property type="match status" value="1"/>
</dbReference>
<evidence type="ECO:0000313" key="4">
    <source>
        <dbReference type="Proteomes" id="UP000289708"/>
    </source>
</evidence>
<dbReference type="Pfam" id="PF13417">
    <property type="entry name" value="GST_N_3"/>
    <property type="match status" value="1"/>
</dbReference>
<protein>
    <submittedName>
        <fullName evidence="3">Glutathione S-transferase family protein</fullName>
    </submittedName>
</protein>
<dbReference type="Gene3D" id="1.20.1050.10">
    <property type="match status" value="1"/>
</dbReference>
<dbReference type="CDD" id="cd00570">
    <property type="entry name" value="GST_N_family"/>
    <property type="match status" value="1"/>
</dbReference>
<keyword evidence="3" id="KW-0808">Transferase</keyword>
<dbReference type="Proteomes" id="UP000289708">
    <property type="component" value="Unassembled WGS sequence"/>
</dbReference>
<evidence type="ECO:0000259" key="1">
    <source>
        <dbReference type="PROSITE" id="PS50404"/>
    </source>
</evidence>
<dbReference type="AlphaFoldDB" id="A0A4Q0MH02"/>
<name>A0A4Q0MH02_9HYPH</name>
<dbReference type="InterPro" id="IPR010987">
    <property type="entry name" value="Glutathione-S-Trfase_C-like"/>
</dbReference>
<dbReference type="SFLD" id="SFLDS00019">
    <property type="entry name" value="Glutathione_Transferase_(cytos"/>
    <property type="match status" value="1"/>
</dbReference>
<dbReference type="OrthoDB" id="9782992at2"/>
<dbReference type="PROSITE" id="PS50404">
    <property type="entry name" value="GST_NTER"/>
    <property type="match status" value="1"/>
</dbReference>
<evidence type="ECO:0000259" key="2">
    <source>
        <dbReference type="PROSITE" id="PS50405"/>
    </source>
</evidence>
<dbReference type="PANTHER" id="PTHR44051">
    <property type="entry name" value="GLUTATHIONE S-TRANSFERASE-RELATED"/>
    <property type="match status" value="1"/>
</dbReference>
<comment type="caution">
    <text evidence="3">The sequence shown here is derived from an EMBL/GenBank/DDBJ whole genome shotgun (WGS) entry which is preliminary data.</text>
</comment>
<accession>A0A4Q0MH02</accession>
<proteinExistence type="predicted"/>
<evidence type="ECO:0000313" key="3">
    <source>
        <dbReference type="EMBL" id="RXF72694.1"/>
    </source>
</evidence>
<feature type="domain" description="GST N-terminal" evidence="1">
    <location>
        <begin position="1"/>
        <end position="81"/>
    </location>
</feature>
<dbReference type="Pfam" id="PF13410">
    <property type="entry name" value="GST_C_2"/>
    <property type="match status" value="1"/>
</dbReference>
<dbReference type="RefSeq" id="WP_128778120.1">
    <property type="nucleotide sequence ID" value="NZ_RYFI01000013.1"/>
</dbReference>
<dbReference type="PANTHER" id="PTHR44051:SF8">
    <property type="entry name" value="GLUTATHIONE S-TRANSFERASE GSTA"/>
    <property type="match status" value="1"/>
</dbReference>
<feature type="domain" description="GST C-terminal" evidence="2">
    <location>
        <begin position="91"/>
        <end position="209"/>
    </location>
</feature>
<dbReference type="InterPro" id="IPR036282">
    <property type="entry name" value="Glutathione-S-Trfase_C_sf"/>
</dbReference>
<organism evidence="3 4">
    <name type="scientific">Hansschlegelia zhihuaiae</name>
    <dbReference type="NCBI Taxonomy" id="405005"/>
    <lineage>
        <taxon>Bacteria</taxon>
        <taxon>Pseudomonadati</taxon>
        <taxon>Pseudomonadota</taxon>
        <taxon>Alphaproteobacteria</taxon>
        <taxon>Hyphomicrobiales</taxon>
        <taxon>Methylopilaceae</taxon>
        <taxon>Hansschlegelia</taxon>
    </lineage>
</organism>
<dbReference type="InterPro" id="IPR040079">
    <property type="entry name" value="Glutathione_S-Trfase"/>
</dbReference>
<dbReference type="CDD" id="cd00299">
    <property type="entry name" value="GST_C_family"/>
    <property type="match status" value="1"/>
</dbReference>
<dbReference type="InterPro" id="IPR036249">
    <property type="entry name" value="Thioredoxin-like_sf"/>
</dbReference>
<dbReference type="Gene3D" id="3.40.30.10">
    <property type="entry name" value="Glutaredoxin"/>
    <property type="match status" value="1"/>
</dbReference>
<dbReference type="InterPro" id="IPR004045">
    <property type="entry name" value="Glutathione_S-Trfase_N"/>
</dbReference>
<dbReference type="EMBL" id="RYFI01000013">
    <property type="protein sequence ID" value="RXF72694.1"/>
    <property type="molecule type" value="Genomic_DNA"/>
</dbReference>
<dbReference type="SUPFAM" id="SSF47616">
    <property type="entry name" value="GST C-terminal domain-like"/>
    <property type="match status" value="1"/>
</dbReference>